<evidence type="ECO:0000256" key="3">
    <source>
        <dbReference type="ARBA" id="ARBA00022801"/>
    </source>
</evidence>
<dbReference type="Proteomes" id="UP000886874">
    <property type="component" value="Unassembled WGS sequence"/>
</dbReference>
<dbReference type="InterPro" id="IPR032466">
    <property type="entry name" value="Metal_Hydrolase"/>
</dbReference>
<proteinExistence type="predicted"/>
<organism evidence="6 7">
    <name type="scientific">Candidatus Avoscillospira stercorigallinarum</name>
    <dbReference type="NCBI Taxonomy" id="2840708"/>
    <lineage>
        <taxon>Bacteria</taxon>
        <taxon>Bacillati</taxon>
        <taxon>Bacillota</taxon>
        <taxon>Clostridia</taxon>
        <taxon>Eubacteriales</taxon>
        <taxon>Oscillospiraceae</taxon>
        <taxon>Oscillospiraceae incertae sedis</taxon>
        <taxon>Candidatus Avoscillospira</taxon>
    </lineage>
</organism>
<sequence>MDFVWKGHIIDSLDRHSLRVRENSYLVCQEGRCAGVFDVLPEQYRNLPLEDFGDRLIIPGMTDLHIHAPQFAFRGLGMDMELLDWLNTHTFPEEAKYRDLDYARRAYGQFTAHLRRSETTRACIFATVHVPATELLMEQLEASGLVTYVGKVNMNRNGPLYLIEPSTFQAVRETRQWLEETAARFDRTKPILTPRFIPSCTDDLLYRLADLRAEFGVPVQSHLSENLGEIAWVRELVPTAKHYGDAYRKFGLLGGDYPCIMAHCVHSDEAELELLRENGVFIAHSPESNMNIASGVAPVNRFLDLEIPTGLATDVAGGSHESMFRAMTHAIQASKLRWRLLDQSVAPLTFDTAFYLATRGGGAFFGQVGAFDPGYELDALVLDDGNLDHPQPLTARERLERLAYLGDERNIHGKAVAGTRLF</sequence>
<dbReference type="Gene3D" id="2.30.40.10">
    <property type="entry name" value="Urease, subunit C, domain 1"/>
    <property type="match status" value="1"/>
</dbReference>
<dbReference type="InterPro" id="IPR011059">
    <property type="entry name" value="Metal-dep_hydrolase_composite"/>
</dbReference>
<name>A0A9D0Z4M6_9FIRM</name>
<evidence type="ECO:0000256" key="2">
    <source>
        <dbReference type="ARBA" id="ARBA00022723"/>
    </source>
</evidence>
<keyword evidence="3" id="KW-0378">Hydrolase</keyword>
<dbReference type="SUPFAM" id="SSF51338">
    <property type="entry name" value="Composite domain of metallo-dependent hydrolases"/>
    <property type="match status" value="1"/>
</dbReference>
<accession>A0A9D0Z4M6</accession>
<dbReference type="PANTHER" id="PTHR11271">
    <property type="entry name" value="GUANINE DEAMINASE"/>
    <property type="match status" value="1"/>
</dbReference>
<evidence type="ECO:0000313" key="6">
    <source>
        <dbReference type="EMBL" id="HIQ69146.1"/>
    </source>
</evidence>
<dbReference type="GO" id="GO:0008270">
    <property type="term" value="F:zinc ion binding"/>
    <property type="evidence" value="ECO:0007669"/>
    <property type="project" value="TreeGrafter"/>
</dbReference>
<dbReference type="PANTHER" id="PTHR11271:SF6">
    <property type="entry name" value="GUANINE DEAMINASE"/>
    <property type="match status" value="1"/>
</dbReference>
<evidence type="ECO:0000256" key="1">
    <source>
        <dbReference type="ARBA" id="ARBA00001947"/>
    </source>
</evidence>
<feature type="domain" description="Amidohydrolase-related" evidence="5">
    <location>
        <begin position="57"/>
        <end position="418"/>
    </location>
</feature>
<dbReference type="Gene3D" id="3.20.20.140">
    <property type="entry name" value="Metal-dependent hydrolases"/>
    <property type="match status" value="1"/>
</dbReference>
<evidence type="ECO:0000256" key="4">
    <source>
        <dbReference type="ARBA" id="ARBA00022833"/>
    </source>
</evidence>
<keyword evidence="2" id="KW-0479">Metal-binding</keyword>
<reference evidence="6" key="2">
    <citation type="journal article" date="2021" name="PeerJ">
        <title>Extensive microbial diversity within the chicken gut microbiome revealed by metagenomics and culture.</title>
        <authorList>
            <person name="Gilroy R."/>
            <person name="Ravi A."/>
            <person name="Getino M."/>
            <person name="Pursley I."/>
            <person name="Horton D.L."/>
            <person name="Alikhan N.F."/>
            <person name="Baker D."/>
            <person name="Gharbi K."/>
            <person name="Hall N."/>
            <person name="Watson M."/>
            <person name="Adriaenssens E.M."/>
            <person name="Foster-Nyarko E."/>
            <person name="Jarju S."/>
            <person name="Secka A."/>
            <person name="Antonio M."/>
            <person name="Oren A."/>
            <person name="Chaudhuri R.R."/>
            <person name="La Ragione R."/>
            <person name="Hildebrand F."/>
            <person name="Pallen M.J."/>
        </authorList>
    </citation>
    <scope>NUCLEOTIDE SEQUENCE</scope>
    <source>
        <strain evidence="6">ChiSjej2B20-13462</strain>
    </source>
</reference>
<dbReference type="EMBL" id="DVFN01000032">
    <property type="protein sequence ID" value="HIQ69146.1"/>
    <property type="molecule type" value="Genomic_DNA"/>
</dbReference>
<dbReference type="Pfam" id="PF01979">
    <property type="entry name" value="Amidohydro_1"/>
    <property type="match status" value="1"/>
</dbReference>
<protein>
    <submittedName>
        <fullName evidence="6">Amidohydrolase family protein</fullName>
    </submittedName>
</protein>
<comment type="cofactor">
    <cofactor evidence="1">
        <name>Zn(2+)</name>
        <dbReference type="ChEBI" id="CHEBI:29105"/>
    </cofactor>
</comment>
<dbReference type="InterPro" id="IPR006680">
    <property type="entry name" value="Amidohydro-rel"/>
</dbReference>
<dbReference type="GO" id="GO:0005829">
    <property type="term" value="C:cytosol"/>
    <property type="evidence" value="ECO:0007669"/>
    <property type="project" value="TreeGrafter"/>
</dbReference>
<dbReference type="InterPro" id="IPR051607">
    <property type="entry name" value="Metallo-dep_hydrolases"/>
</dbReference>
<evidence type="ECO:0000259" key="5">
    <source>
        <dbReference type="Pfam" id="PF01979"/>
    </source>
</evidence>
<dbReference type="AlphaFoldDB" id="A0A9D0Z4M6"/>
<dbReference type="GO" id="GO:0008892">
    <property type="term" value="F:guanine deaminase activity"/>
    <property type="evidence" value="ECO:0007669"/>
    <property type="project" value="TreeGrafter"/>
</dbReference>
<reference evidence="6" key="1">
    <citation type="submission" date="2020-10" db="EMBL/GenBank/DDBJ databases">
        <authorList>
            <person name="Gilroy R."/>
        </authorList>
    </citation>
    <scope>NUCLEOTIDE SEQUENCE</scope>
    <source>
        <strain evidence="6">ChiSjej2B20-13462</strain>
    </source>
</reference>
<gene>
    <name evidence="6" type="ORF">IAA67_02280</name>
</gene>
<evidence type="ECO:0000313" key="7">
    <source>
        <dbReference type="Proteomes" id="UP000886874"/>
    </source>
</evidence>
<keyword evidence="4" id="KW-0862">Zinc</keyword>
<comment type="caution">
    <text evidence="6">The sequence shown here is derived from an EMBL/GenBank/DDBJ whole genome shotgun (WGS) entry which is preliminary data.</text>
</comment>
<dbReference type="GO" id="GO:0046098">
    <property type="term" value="P:guanine metabolic process"/>
    <property type="evidence" value="ECO:0007669"/>
    <property type="project" value="TreeGrafter"/>
</dbReference>
<dbReference type="SUPFAM" id="SSF51556">
    <property type="entry name" value="Metallo-dependent hydrolases"/>
    <property type="match status" value="1"/>
</dbReference>